<evidence type="ECO:0000313" key="1">
    <source>
        <dbReference type="EMBL" id="RMZ98671.1"/>
    </source>
</evidence>
<protein>
    <submittedName>
        <fullName evidence="1">Uncharacterized protein</fullName>
    </submittedName>
</protein>
<reference evidence="1 2" key="1">
    <citation type="journal article" date="2018" name="Sci. Rep.">
        <title>Genomic signatures of local adaptation to the degree of environmental predictability in rotifers.</title>
        <authorList>
            <person name="Franch-Gras L."/>
            <person name="Hahn C."/>
            <person name="Garcia-Roger E.M."/>
            <person name="Carmona M.J."/>
            <person name="Serra M."/>
            <person name="Gomez A."/>
        </authorList>
    </citation>
    <scope>NUCLEOTIDE SEQUENCE [LARGE SCALE GENOMIC DNA]</scope>
    <source>
        <strain evidence="1">HYR1</strain>
    </source>
</reference>
<accession>A0A3M7PHR7</accession>
<dbReference type="AlphaFoldDB" id="A0A3M7PHR7"/>
<comment type="caution">
    <text evidence="1">The sequence shown here is derived from an EMBL/GenBank/DDBJ whole genome shotgun (WGS) entry which is preliminary data.</text>
</comment>
<sequence>MDEAFLYLRTGQPSQDKAQKHQIKEMAKEIADSKANPVTNNAAPALSWASIISNSKKPESTMVMIAYVRKELSKTERIQNRLVISGAGYPESEDTDKERVNEVPEVLNLGTNNIIDEGSEKPDEFEQVYVNPDKTQYERVLERN</sequence>
<proteinExistence type="predicted"/>
<gene>
    <name evidence="1" type="ORF">BpHYR1_000261</name>
</gene>
<keyword evidence="2" id="KW-1185">Reference proteome</keyword>
<evidence type="ECO:0000313" key="2">
    <source>
        <dbReference type="Proteomes" id="UP000276133"/>
    </source>
</evidence>
<dbReference type="Proteomes" id="UP000276133">
    <property type="component" value="Unassembled WGS sequence"/>
</dbReference>
<dbReference type="EMBL" id="REGN01010632">
    <property type="protein sequence ID" value="RMZ98671.1"/>
    <property type="molecule type" value="Genomic_DNA"/>
</dbReference>
<organism evidence="1 2">
    <name type="scientific">Brachionus plicatilis</name>
    <name type="common">Marine rotifer</name>
    <name type="synonym">Brachionus muelleri</name>
    <dbReference type="NCBI Taxonomy" id="10195"/>
    <lineage>
        <taxon>Eukaryota</taxon>
        <taxon>Metazoa</taxon>
        <taxon>Spiralia</taxon>
        <taxon>Gnathifera</taxon>
        <taxon>Rotifera</taxon>
        <taxon>Eurotatoria</taxon>
        <taxon>Monogononta</taxon>
        <taxon>Pseudotrocha</taxon>
        <taxon>Ploima</taxon>
        <taxon>Brachionidae</taxon>
        <taxon>Brachionus</taxon>
    </lineage>
</organism>
<name>A0A3M7PHR7_BRAPC</name>